<comment type="caution">
    <text evidence="11">The sequence shown here is derived from an EMBL/GenBank/DDBJ whole genome shotgun (WGS) entry which is preliminary data.</text>
</comment>
<dbReference type="PANTHER" id="PTHR42982:SF8">
    <property type="entry name" value="SEC-INDEPENDENT PROTEIN TRANSLOCASE PROTEIN TATA"/>
    <property type="match status" value="1"/>
</dbReference>
<dbReference type="AlphaFoldDB" id="A0A849BYB1"/>
<dbReference type="HAMAP" id="MF_00236">
    <property type="entry name" value="TatA_E"/>
    <property type="match status" value="1"/>
</dbReference>
<feature type="compositionally biased region" description="Basic and acidic residues" evidence="10">
    <location>
        <begin position="73"/>
        <end position="90"/>
    </location>
</feature>
<evidence type="ECO:0000256" key="5">
    <source>
        <dbReference type="ARBA" id="ARBA00022927"/>
    </source>
</evidence>
<sequence>MLRDISLWQVLILVGIIVILFGAKRLPDVTRSVGKSLRILKTEVKSLRDDDDEAKPATAEPEQRPAAQPLEGRAVDEARREQRDEQHRAS</sequence>
<dbReference type="InterPro" id="IPR003369">
    <property type="entry name" value="TatA/B/E"/>
</dbReference>
<comment type="similarity">
    <text evidence="9">Belongs to the TatA/E family.</text>
</comment>
<keyword evidence="6 9" id="KW-1133">Transmembrane helix</keyword>
<keyword evidence="12" id="KW-1185">Reference proteome</keyword>
<feature type="transmembrane region" description="Helical" evidence="9">
    <location>
        <begin position="6"/>
        <end position="23"/>
    </location>
</feature>
<reference evidence="11 12" key="1">
    <citation type="submission" date="2020-05" db="EMBL/GenBank/DDBJ databases">
        <title>MicrobeNet Type strains.</title>
        <authorList>
            <person name="Nicholson A.C."/>
        </authorList>
    </citation>
    <scope>NUCLEOTIDE SEQUENCE [LARGE SCALE GENOMIC DNA]</scope>
    <source>
        <strain evidence="11 12">JCM 14547</strain>
    </source>
</reference>
<evidence type="ECO:0000256" key="1">
    <source>
        <dbReference type="ARBA" id="ARBA00004162"/>
    </source>
</evidence>
<dbReference type="PANTHER" id="PTHR42982">
    <property type="entry name" value="SEC-INDEPENDENT PROTEIN TRANSLOCASE PROTEIN TATA"/>
    <property type="match status" value="1"/>
</dbReference>
<keyword evidence="7 9" id="KW-0811">Translocation</keyword>
<dbReference type="RefSeq" id="WP_171204157.1">
    <property type="nucleotide sequence ID" value="NZ_BAAANP010000004.1"/>
</dbReference>
<evidence type="ECO:0000313" key="12">
    <source>
        <dbReference type="Proteomes" id="UP000555552"/>
    </source>
</evidence>
<comment type="subcellular location">
    <subcellularLocation>
        <location evidence="1 9">Cell membrane</location>
        <topology evidence="1 9">Single-pass membrane protein</topology>
    </subcellularLocation>
</comment>
<evidence type="ECO:0000256" key="7">
    <source>
        <dbReference type="ARBA" id="ARBA00023010"/>
    </source>
</evidence>
<keyword evidence="4 9" id="KW-0812">Transmembrane</keyword>
<evidence type="ECO:0000256" key="9">
    <source>
        <dbReference type="HAMAP-Rule" id="MF_00236"/>
    </source>
</evidence>
<evidence type="ECO:0000256" key="10">
    <source>
        <dbReference type="SAM" id="MobiDB-lite"/>
    </source>
</evidence>
<name>A0A849BYB1_9ACTN</name>
<keyword evidence="2 9" id="KW-0813">Transport</keyword>
<dbReference type="InterPro" id="IPR006312">
    <property type="entry name" value="TatA/E"/>
</dbReference>
<feature type="region of interest" description="Disordered" evidence="10">
    <location>
        <begin position="47"/>
        <end position="90"/>
    </location>
</feature>
<dbReference type="GO" id="GO:0033281">
    <property type="term" value="C:TAT protein transport complex"/>
    <property type="evidence" value="ECO:0007669"/>
    <property type="project" value="UniProtKB-UniRule"/>
</dbReference>
<dbReference type="EMBL" id="JABEMA010000345">
    <property type="protein sequence ID" value="NNH24406.1"/>
    <property type="molecule type" value="Genomic_DNA"/>
</dbReference>
<evidence type="ECO:0000256" key="8">
    <source>
        <dbReference type="ARBA" id="ARBA00023136"/>
    </source>
</evidence>
<evidence type="ECO:0000313" key="11">
    <source>
        <dbReference type="EMBL" id="NNH24406.1"/>
    </source>
</evidence>
<keyword evidence="8 9" id="KW-0472">Membrane</keyword>
<evidence type="ECO:0000256" key="2">
    <source>
        <dbReference type="ARBA" id="ARBA00022448"/>
    </source>
</evidence>
<dbReference type="Proteomes" id="UP000555552">
    <property type="component" value="Unassembled WGS sequence"/>
</dbReference>
<dbReference type="Pfam" id="PF02416">
    <property type="entry name" value="TatA_B_E"/>
    <property type="match status" value="1"/>
</dbReference>
<dbReference type="GO" id="GO:0043953">
    <property type="term" value="P:protein transport by the Tat complex"/>
    <property type="evidence" value="ECO:0007669"/>
    <property type="project" value="UniProtKB-UniRule"/>
</dbReference>
<evidence type="ECO:0000256" key="4">
    <source>
        <dbReference type="ARBA" id="ARBA00022692"/>
    </source>
</evidence>
<organism evidence="11 12">
    <name type="scientific">Pseudokineococcus marinus</name>
    <dbReference type="NCBI Taxonomy" id="351215"/>
    <lineage>
        <taxon>Bacteria</taxon>
        <taxon>Bacillati</taxon>
        <taxon>Actinomycetota</taxon>
        <taxon>Actinomycetes</taxon>
        <taxon>Kineosporiales</taxon>
        <taxon>Kineosporiaceae</taxon>
        <taxon>Pseudokineococcus</taxon>
    </lineage>
</organism>
<dbReference type="NCBIfam" id="NF001854">
    <property type="entry name" value="PRK00575.1"/>
    <property type="match status" value="1"/>
</dbReference>
<keyword evidence="3 9" id="KW-1003">Cell membrane</keyword>
<dbReference type="GO" id="GO:0008320">
    <property type="term" value="F:protein transmembrane transporter activity"/>
    <property type="evidence" value="ECO:0007669"/>
    <property type="project" value="UniProtKB-UniRule"/>
</dbReference>
<gene>
    <name evidence="9 11" type="primary">tatA</name>
    <name evidence="11" type="ORF">HLB09_15190</name>
</gene>
<comment type="function">
    <text evidence="9">Part of the twin-arginine translocation (Tat) system that transports large folded proteins containing a characteristic twin-arginine motif in their signal peptide across membranes. TatA could form the protein-conducting channel of the Tat system.</text>
</comment>
<evidence type="ECO:0000256" key="6">
    <source>
        <dbReference type="ARBA" id="ARBA00022989"/>
    </source>
</evidence>
<evidence type="ECO:0000256" key="3">
    <source>
        <dbReference type="ARBA" id="ARBA00022475"/>
    </source>
</evidence>
<protein>
    <recommendedName>
        <fullName evidence="9">Sec-independent protein translocase protein TatA</fullName>
    </recommendedName>
</protein>
<proteinExistence type="inferred from homology"/>
<keyword evidence="5 9" id="KW-0653">Protein transport</keyword>
<dbReference type="Gene3D" id="1.20.5.3310">
    <property type="match status" value="1"/>
</dbReference>
<comment type="subunit">
    <text evidence="9">The Tat system comprises two distinct complexes: a TatABC complex, containing multiple copies of TatA, TatB and TatC subunits, and a separate TatA complex, containing only TatA subunits. Substrates initially bind to the TatABC complex, which probably triggers association of the separate TatA complex to form the active translocon.</text>
</comment>
<accession>A0A849BYB1</accession>